<reference evidence="1" key="1">
    <citation type="submission" date="2018-05" db="EMBL/GenBank/DDBJ databases">
        <authorList>
            <person name="Lanie J.A."/>
            <person name="Ng W.-L."/>
            <person name="Kazmierczak K.M."/>
            <person name="Andrzejewski T.M."/>
            <person name="Davidsen T.M."/>
            <person name="Wayne K.J."/>
            <person name="Tettelin H."/>
            <person name="Glass J.I."/>
            <person name="Rusch D."/>
            <person name="Podicherti R."/>
            <person name="Tsui H.-C.T."/>
            <person name="Winkler M.E."/>
        </authorList>
    </citation>
    <scope>NUCLEOTIDE SEQUENCE</scope>
</reference>
<evidence type="ECO:0008006" key="2">
    <source>
        <dbReference type="Google" id="ProtNLM"/>
    </source>
</evidence>
<protein>
    <recommendedName>
        <fullName evidence="2">C4-dicarboxylate ABC transporter substrate-binding protein</fullName>
    </recommendedName>
</protein>
<feature type="non-terminal residue" evidence="1">
    <location>
        <position position="174"/>
    </location>
</feature>
<proteinExistence type="predicted"/>
<accession>A0A382SIL2</accession>
<organism evidence="1">
    <name type="scientific">marine metagenome</name>
    <dbReference type="NCBI Taxonomy" id="408172"/>
    <lineage>
        <taxon>unclassified sequences</taxon>
        <taxon>metagenomes</taxon>
        <taxon>ecological metagenomes</taxon>
    </lineage>
</organism>
<dbReference type="Gene3D" id="3.40.190.170">
    <property type="entry name" value="Bacterial extracellular solute-binding protein, family 7"/>
    <property type="match status" value="1"/>
</dbReference>
<sequence length="174" mass="18674">MDALIKYITRGCLAFTLIAQASTVFGESLRLVTNWGTGSYSVSRTIEFAEEFNASSAAKEADLEIVFVGGPEVSPATQQLLALTNGVFDLLFGSAGYYVGTVPEAYATYGTTITPMEARGTGATELLDEIYIEKANAHVLGWIAAGVGYHIWLTNEPQINKDGLPELDGIKIRS</sequence>
<gene>
    <name evidence="1" type="ORF">METZ01_LOCUS362159</name>
</gene>
<dbReference type="EMBL" id="UINC01129121">
    <property type="protein sequence ID" value="SVD09305.1"/>
    <property type="molecule type" value="Genomic_DNA"/>
</dbReference>
<dbReference type="InterPro" id="IPR038404">
    <property type="entry name" value="TRAP_DctP_sf"/>
</dbReference>
<name>A0A382SIL2_9ZZZZ</name>
<evidence type="ECO:0000313" key="1">
    <source>
        <dbReference type="EMBL" id="SVD09305.1"/>
    </source>
</evidence>
<dbReference type="AlphaFoldDB" id="A0A382SIL2"/>